<feature type="region of interest" description="Disordered" evidence="1">
    <location>
        <begin position="1"/>
        <end position="23"/>
    </location>
</feature>
<evidence type="ECO:0000313" key="3">
    <source>
        <dbReference type="Proteomes" id="UP000594638"/>
    </source>
</evidence>
<keyword evidence="3" id="KW-1185">Reference proteome</keyword>
<sequence>MALLLRSPRLPMTSDPTSESVSVDALAKKADSPKNQYIHPWEELPTSLLVLPAEVPPSIFMTVETIHHLFVDCEYSKRILGAYLREEQAAIPDATWLKLDVKEDRPDTRDSIDDKIGLLRCVAKMSPDKSQNQRASHQEREYLRSLDAVLSRP</sequence>
<evidence type="ECO:0000313" key="2">
    <source>
        <dbReference type="EMBL" id="CAA3013631.1"/>
    </source>
</evidence>
<dbReference type="EMBL" id="CACTIH010007445">
    <property type="protein sequence ID" value="CAA3013631.1"/>
    <property type="molecule type" value="Genomic_DNA"/>
</dbReference>
<protein>
    <submittedName>
        <fullName evidence="2">Uncharacterized protein</fullName>
    </submittedName>
</protein>
<dbReference type="Proteomes" id="UP000594638">
    <property type="component" value="Unassembled WGS sequence"/>
</dbReference>
<accession>A0A8S0U790</accession>
<name>A0A8S0U790_OLEEU</name>
<comment type="caution">
    <text evidence="2">The sequence shown here is derived from an EMBL/GenBank/DDBJ whole genome shotgun (WGS) entry which is preliminary data.</text>
</comment>
<evidence type="ECO:0000256" key="1">
    <source>
        <dbReference type="SAM" id="MobiDB-lite"/>
    </source>
</evidence>
<dbReference type="Gramene" id="OE9A011203T1">
    <property type="protein sequence ID" value="OE9A011203C1"/>
    <property type="gene ID" value="OE9A011203"/>
</dbReference>
<organism evidence="2 3">
    <name type="scientific">Olea europaea subsp. europaea</name>
    <dbReference type="NCBI Taxonomy" id="158383"/>
    <lineage>
        <taxon>Eukaryota</taxon>
        <taxon>Viridiplantae</taxon>
        <taxon>Streptophyta</taxon>
        <taxon>Embryophyta</taxon>
        <taxon>Tracheophyta</taxon>
        <taxon>Spermatophyta</taxon>
        <taxon>Magnoliopsida</taxon>
        <taxon>eudicotyledons</taxon>
        <taxon>Gunneridae</taxon>
        <taxon>Pentapetalae</taxon>
        <taxon>asterids</taxon>
        <taxon>lamiids</taxon>
        <taxon>Lamiales</taxon>
        <taxon>Oleaceae</taxon>
        <taxon>Oleeae</taxon>
        <taxon>Olea</taxon>
    </lineage>
</organism>
<proteinExistence type="predicted"/>
<dbReference type="AlphaFoldDB" id="A0A8S0U790"/>
<reference evidence="2 3" key="1">
    <citation type="submission" date="2019-12" db="EMBL/GenBank/DDBJ databases">
        <authorList>
            <person name="Alioto T."/>
            <person name="Alioto T."/>
            <person name="Gomez Garrido J."/>
        </authorList>
    </citation>
    <scope>NUCLEOTIDE SEQUENCE [LARGE SCALE GENOMIC DNA]</scope>
</reference>
<feature type="region of interest" description="Disordered" evidence="1">
    <location>
        <begin position="124"/>
        <end position="153"/>
    </location>
</feature>
<gene>
    <name evidence="2" type="ORF">OLEA9_A011203</name>
</gene>